<evidence type="ECO:0000313" key="1">
    <source>
        <dbReference type="EMBL" id="MFJ1269130.1"/>
    </source>
</evidence>
<dbReference type="RefSeq" id="WP_400187955.1">
    <property type="nucleotide sequence ID" value="NZ_JBGORX010000004.1"/>
</dbReference>
<evidence type="ECO:0008006" key="3">
    <source>
        <dbReference type="Google" id="ProtNLM"/>
    </source>
</evidence>
<proteinExistence type="predicted"/>
<dbReference type="Gene3D" id="2.40.110.10">
    <property type="entry name" value="Butyryl-CoA Dehydrogenase, subunit A, domain 2"/>
    <property type="match status" value="1"/>
</dbReference>
<keyword evidence="2" id="KW-1185">Reference proteome</keyword>
<reference evidence="1 2" key="1">
    <citation type="submission" date="2024-08" db="EMBL/GenBank/DDBJ databases">
        <title>Draft Genome Sequence of Legionella lytica strain DSB2004, Isolated From a Fire Sprinkler System.</title>
        <authorList>
            <person name="Everhart A.D."/>
            <person name="Kidane D.T."/>
            <person name="Farone A.L."/>
            <person name="Farone M.B."/>
        </authorList>
    </citation>
    <scope>NUCLEOTIDE SEQUENCE [LARGE SCALE GENOMIC DNA]</scope>
    <source>
        <strain evidence="1 2">DSB2004</strain>
    </source>
</reference>
<gene>
    <name evidence="1" type="ORF">ACD661_11215</name>
</gene>
<sequence length="324" mass="36718">MDLRKNSPHSMDETMDNLEIEVRKLVQQTDLLPKNINPIERLLHLFNVGQMGLSLAKLAEAHWDALSILHEANHPIKTNALYAVWASEIPHHPLTLNKKNTQWVLNGTKMFCSGAGMVDRALITSEGWLLDVDLTHPSSKEHIEVNNESWVTSAFRDTNTATLTFTNFPLGEQSFIKNKGWYLAREGFWQGALGPAACWGGGAAGLVEYSLNNSRQDAHTLAHIAAMESNIWTIRCVLEGSGKEIMQGLNFMQLHQLALRTRHIIEQLCTDILTRFARTYGPFPLACDALIHQRYEELNLFLRQNHGERDLETLGKTYKQIQHM</sequence>
<name>A0ABW8DD17_9GAMM</name>
<dbReference type="InterPro" id="IPR009100">
    <property type="entry name" value="AcylCoA_DH/oxidase_NM_dom_sf"/>
</dbReference>
<organism evidence="1 2">
    <name type="scientific">Legionella lytica</name>
    <dbReference type="NCBI Taxonomy" id="96232"/>
    <lineage>
        <taxon>Bacteria</taxon>
        <taxon>Pseudomonadati</taxon>
        <taxon>Pseudomonadota</taxon>
        <taxon>Gammaproteobacteria</taxon>
        <taxon>Legionellales</taxon>
        <taxon>Legionellaceae</taxon>
        <taxon>Legionella</taxon>
    </lineage>
</organism>
<accession>A0ABW8DD17</accession>
<comment type="caution">
    <text evidence="1">The sequence shown here is derived from an EMBL/GenBank/DDBJ whole genome shotgun (WGS) entry which is preliminary data.</text>
</comment>
<dbReference type="EMBL" id="JBGORX010000004">
    <property type="protein sequence ID" value="MFJ1269130.1"/>
    <property type="molecule type" value="Genomic_DNA"/>
</dbReference>
<dbReference type="Proteomes" id="UP001615550">
    <property type="component" value="Unassembled WGS sequence"/>
</dbReference>
<dbReference type="InterPro" id="IPR046373">
    <property type="entry name" value="Acyl-CoA_Oxase/DH_mid-dom_sf"/>
</dbReference>
<dbReference type="SUPFAM" id="SSF56645">
    <property type="entry name" value="Acyl-CoA dehydrogenase NM domain-like"/>
    <property type="match status" value="1"/>
</dbReference>
<evidence type="ECO:0000313" key="2">
    <source>
        <dbReference type="Proteomes" id="UP001615550"/>
    </source>
</evidence>
<protein>
    <recommendedName>
        <fullName evidence="3">Acyl-CoA dehydrogenase</fullName>
    </recommendedName>
</protein>